<dbReference type="PROSITE" id="PS50893">
    <property type="entry name" value="ABC_TRANSPORTER_2"/>
    <property type="match status" value="1"/>
</dbReference>
<dbReference type="AlphaFoldDB" id="A0A7Y0Q0N0"/>
<dbReference type="GO" id="GO:0005524">
    <property type="term" value="F:ATP binding"/>
    <property type="evidence" value="ECO:0007669"/>
    <property type="project" value="UniProtKB-KW"/>
</dbReference>
<dbReference type="EMBL" id="JABBVZ010000005">
    <property type="protein sequence ID" value="NMP21213.1"/>
    <property type="molecule type" value="Genomic_DNA"/>
</dbReference>
<dbReference type="Pfam" id="PF09821">
    <property type="entry name" value="AAA_assoc_C"/>
    <property type="match status" value="1"/>
</dbReference>
<dbReference type="InterPro" id="IPR017871">
    <property type="entry name" value="ABC_transporter-like_CS"/>
</dbReference>
<dbReference type="Gene3D" id="3.40.50.300">
    <property type="entry name" value="P-loop containing nucleotide triphosphate hydrolases"/>
    <property type="match status" value="1"/>
</dbReference>
<organism evidence="6 7">
    <name type="scientific">Sulfobacillus harzensis</name>
    <dbReference type="NCBI Taxonomy" id="2729629"/>
    <lineage>
        <taxon>Bacteria</taxon>
        <taxon>Bacillati</taxon>
        <taxon>Bacillota</taxon>
        <taxon>Clostridia</taxon>
        <taxon>Eubacteriales</taxon>
        <taxon>Clostridiales Family XVII. Incertae Sedis</taxon>
        <taxon>Sulfobacillus</taxon>
    </lineage>
</organism>
<sequence>MASGLKKAAQKNDALVRLLGVTKMYKQPDNYDIRVLDDITLDIQPAEFIALLGPSGSGKSTLLRIITGLAAPSYGTVLYRGRPIEGPNPRAAMVFQSFALYPWLTVQQNVELGLVAKGVEPEVRRKRAIELIDVIGLNGYEDAFPKELSGGMRQRVGFARALAVDPELLCMDEPFSALDFLTAENLRSELLDLWLESKIPTRAVLMVTHGIEEAVYMADRIIVLSKNPARIVADLENSLPYPRNRKAPEFVQMVDQVYKIVTGWDDEEEEEDLTTATSAIPSDAQELEERPRLKPIPYGHISMLSGLMELVLDRGGHDDLYRLGAELFLEVDDLLPVTETAELFHLAEVKEGDLFITDLGRTFVEGDINDRKAIIREQLRDIPIFRLIQRVLVTKANHAMNKEFFTDILEEHFSVEEAERQLTTAINWGRYADLFHYDTDTEQLYLDEDQTEERQPEELPQES</sequence>
<evidence type="ECO:0000256" key="4">
    <source>
        <dbReference type="SAM" id="MobiDB-lite"/>
    </source>
</evidence>
<dbReference type="Pfam" id="PF00005">
    <property type="entry name" value="ABC_tran"/>
    <property type="match status" value="1"/>
</dbReference>
<dbReference type="PANTHER" id="PTHR42788">
    <property type="entry name" value="TAURINE IMPORT ATP-BINDING PROTEIN-RELATED"/>
    <property type="match status" value="1"/>
</dbReference>
<dbReference type="InterPro" id="IPR050166">
    <property type="entry name" value="ABC_transporter_ATP-bind"/>
</dbReference>
<gene>
    <name evidence="6" type="ORF">HIJ39_02410</name>
</gene>
<reference evidence="6 7" key="1">
    <citation type="submission" date="2020-04" db="EMBL/GenBank/DDBJ databases">
        <authorList>
            <person name="Zhang R."/>
            <person name="Schippers A."/>
        </authorList>
    </citation>
    <scope>NUCLEOTIDE SEQUENCE [LARGE SCALE GENOMIC DNA]</scope>
    <source>
        <strain evidence="6 7">DSM 109850</strain>
    </source>
</reference>
<keyword evidence="1" id="KW-0813">Transport</keyword>
<dbReference type="GO" id="GO:0016887">
    <property type="term" value="F:ATP hydrolysis activity"/>
    <property type="evidence" value="ECO:0007669"/>
    <property type="project" value="InterPro"/>
</dbReference>
<keyword evidence="7" id="KW-1185">Reference proteome</keyword>
<evidence type="ECO:0000256" key="2">
    <source>
        <dbReference type="ARBA" id="ARBA00022741"/>
    </source>
</evidence>
<proteinExistence type="predicted"/>
<dbReference type="PROSITE" id="PS00211">
    <property type="entry name" value="ABC_TRANSPORTER_1"/>
    <property type="match status" value="1"/>
</dbReference>
<evidence type="ECO:0000256" key="1">
    <source>
        <dbReference type="ARBA" id="ARBA00022448"/>
    </source>
</evidence>
<evidence type="ECO:0000259" key="5">
    <source>
        <dbReference type="PROSITE" id="PS50893"/>
    </source>
</evidence>
<name>A0A7Y0Q0N0_9FIRM</name>
<dbReference type="PANTHER" id="PTHR42788:SF13">
    <property type="entry name" value="ALIPHATIC SULFONATES IMPORT ATP-BINDING PROTEIN SSUB"/>
    <property type="match status" value="1"/>
</dbReference>
<dbReference type="SUPFAM" id="SSF52540">
    <property type="entry name" value="P-loop containing nucleoside triphosphate hydrolases"/>
    <property type="match status" value="1"/>
</dbReference>
<dbReference type="RefSeq" id="WP_169096334.1">
    <property type="nucleotide sequence ID" value="NZ_JABBVZ010000005.1"/>
</dbReference>
<dbReference type="CDD" id="cd03293">
    <property type="entry name" value="ABC_NrtD_SsuB_transporters"/>
    <property type="match status" value="1"/>
</dbReference>
<dbReference type="Proteomes" id="UP000533476">
    <property type="component" value="Unassembled WGS sequence"/>
</dbReference>
<feature type="region of interest" description="Disordered" evidence="4">
    <location>
        <begin position="269"/>
        <end position="288"/>
    </location>
</feature>
<evidence type="ECO:0000313" key="7">
    <source>
        <dbReference type="Proteomes" id="UP000533476"/>
    </source>
</evidence>
<dbReference type="InterPro" id="IPR003593">
    <property type="entry name" value="AAA+_ATPase"/>
</dbReference>
<comment type="caution">
    <text evidence="6">The sequence shown here is derived from an EMBL/GenBank/DDBJ whole genome shotgun (WGS) entry which is preliminary data.</text>
</comment>
<feature type="domain" description="ABC transporter" evidence="5">
    <location>
        <begin position="16"/>
        <end position="251"/>
    </location>
</feature>
<evidence type="ECO:0000256" key="3">
    <source>
        <dbReference type="ARBA" id="ARBA00022840"/>
    </source>
</evidence>
<dbReference type="InterPro" id="IPR027417">
    <property type="entry name" value="P-loop_NTPase"/>
</dbReference>
<evidence type="ECO:0000313" key="6">
    <source>
        <dbReference type="EMBL" id="NMP21213.1"/>
    </source>
</evidence>
<dbReference type="InterPro" id="IPR003439">
    <property type="entry name" value="ABC_transporter-like_ATP-bd"/>
</dbReference>
<keyword evidence="2" id="KW-0547">Nucleotide-binding</keyword>
<protein>
    <submittedName>
        <fullName evidence="6">Nitrate/sulfonate/bicarbonate ABC transporter ATP-binding protein</fullName>
    </submittedName>
</protein>
<dbReference type="SMART" id="SM00382">
    <property type="entry name" value="AAA"/>
    <property type="match status" value="1"/>
</dbReference>
<dbReference type="InterPro" id="IPR018632">
    <property type="entry name" value="AAA-associated_dom_C"/>
</dbReference>
<keyword evidence="3 6" id="KW-0067">ATP-binding</keyword>
<accession>A0A7Y0Q0N0</accession>